<dbReference type="SUPFAM" id="SSF51182">
    <property type="entry name" value="RmlC-like cupins"/>
    <property type="match status" value="1"/>
</dbReference>
<dbReference type="Gene3D" id="2.60.120.10">
    <property type="entry name" value="Jelly Rolls"/>
    <property type="match status" value="1"/>
</dbReference>
<feature type="domain" description="Cupin type-2" evidence="1">
    <location>
        <begin position="59"/>
        <end position="124"/>
    </location>
</feature>
<gene>
    <name evidence="2" type="ORF">PHET_10411</name>
</gene>
<dbReference type="Pfam" id="PF07883">
    <property type="entry name" value="Cupin_2"/>
    <property type="match status" value="1"/>
</dbReference>
<reference evidence="2" key="1">
    <citation type="submission" date="2019-05" db="EMBL/GenBank/DDBJ databases">
        <title>Annotation for the trematode Paragonimus heterotremus.</title>
        <authorList>
            <person name="Choi Y.-J."/>
        </authorList>
    </citation>
    <scope>NUCLEOTIDE SEQUENCE</scope>
    <source>
        <strain evidence="2">LC</strain>
    </source>
</reference>
<dbReference type="OrthoDB" id="1161823at2759"/>
<comment type="caution">
    <text evidence="2">The sequence shown here is derived from an EMBL/GenBank/DDBJ whole genome shotgun (WGS) entry which is preliminary data.</text>
</comment>
<organism evidence="2 3">
    <name type="scientific">Paragonimus heterotremus</name>
    <dbReference type="NCBI Taxonomy" id="100268"/>
    <lineage>
        <taxon>Eukaryota</taxon>
        <taxon>Metazoa</taxon>
        <taxon>Spiralia</taxon>
        <taxon>Lophotrochozoa</taxon>
        <taxon>Platyhelminthes</taxon>
        <taxon>Trematoda</taxon>
        <taxon>Digenea</taxon>
        <taxon>Plagiorchiida</taxon>
        <taxon>Troglotremata</taxon>
        <taxon>Troglotrematidae</taxon>
        <taxon>Paragonimus</taxon>
    </lineage>
</organism>
<dbReference type="InterPro" id="IPR052535">
    <property type="entry name" value="Bacilysin_H2HPP_isomerase"/>
</dbReference>
<dbReference type="InterPro" id="IPR013096">
    <property type="entry name" value="Cupin_2"/>
</dbReference>
<sequence>MCIDSNLRVRQWLVFVHEGTRRRMSKLVVHHWDPSVDGECNLKNMLAKLKKEGCSCVDYKFQPGCTFSEHKHAEDKMDCIVSGQLWFKMFGEEIILGPGDRLEVPRNTPHSAGVHGNEQVVFVDATRH</sequence>
<dbReference type="PANTHER" id="PTHR40112:SF1">
    <property type="entry name" value="H2HPP ISOMERASE"/>
    <property type="match status" value="1"/>
</dbReference>
<dbReference type="Proteomes" id="UP000748531">
    <property type="component" value="Unassembled WGS sequence"/>
</dbReference>
<dbReference type="EMBL" id="LUCH01017780">
    <property type="protein sequence ID" value="KAF5394737.1"/>
    <property type="molecule type" value="Genomic_DNA"/>
</dbReference>
<accession>A0A8J4T6H0</accession>
<dbReference type="AlphaFoldDB" id="A0A8J4T6H0"/>
<evidence type="ECO:0000259" key="1">
    <source>
        <dbReference type="Pfam" id="PF07883"/>
    </source>
</evidence>
<dbReference type="InterPro" id="IPR011051">
    <property type="entry name" value="RmlC_Cupin_sf"/>
</dbReference>
<keyword evidence="3" id="KW-1185">Reference proteome</keyword>
<proteinExistence type="predicted"/>
<evidence type="ECO:0000313" key="2">
    <source>
        <dbReference type="EMBL" id="KAF5394737.1"/>
    </source>
</evidence>
<name>A0A8J4T6H0_9TREM</name>
<evidence type="ECO:0000313" key="3">
    <source>
        <dbReference type="Proteomes" id="UP000748531"/>
    </source>
</evidence>
<dbReference type="PANTHER" id="PTHR40112">
    <property type="entry name" value="H2HPP ISOMERASE"/>
    <property type="match status" value="1"/>
</dbReference>
<dbReference type="InterPro" id="IPR014710">
    <property type="entry name" value="RmlC-like_jellyroll"/>
</dbReference>
<protein>
    <submittedName>
        <fullName evidence="2">Cupin RmlC-type domain-containing protein</fullName>
    </submittedName>
</protein>